<keyword evidence="8" id="KW-1015">Disulfide bond</keyword>
<evidence type="ECO:0000313" key="16">
    <source>
        <dbReference type="Proteomes" id="UP001153737"/>
    </source>
</evidence>
<proteinExistence type="inferred from homology"/>
<dbReference type="Proteomes" id="UP001153737">
    <property type="component" value="Chromosome 8"/>
</dbReference>
<dbReference type="PRINTS" id="PR00237">
    <property type="entry name" value="GPCRRHODOPSN"/>
</dbReference>
<evidence type="ECO:0000256" key="12">
    <source>
        <dbReference type="RuleBase" id="RU000688"/>
    </source>
</evidence>
<feature type="transmembrane region" description="Helical" evidence="13">
    <location>
        <begin position="73"/>
        <end position="97"/>
    </location>
</feature>
<evidence type="ECO:0000259" key="14">
    <source>
        <dbReference type="PROSITE" id="PS50262"/>
    </source>
</evidence>
<feature type="transmembrane region" description="Helical" evidence="13">
    <location>
        <begin position="301"/>
        <end position="326"/>
    </location>
</feature>
<keyword evidence="9 12" id="KW-0675">Receptor</keyword>
<keyword evidence="4 12" id="KW-0812">Transmembrane</keyword>
<dbReference type="OrthoDB" id="10049706at2759"/>
<keyword evidence="6 12" id="KW-0297">G-protein coupled receptor</keyword>
<dbReference type="PANTHER" id="PTHR45695:SF26">
    <property type="entry name" value="NEUROPEPTIDE CCHAMIDE-1 RECEPTOR"/>
    <property type="match status" value="1"/>
</dbReference>
<sequence length="406" mass="45809">MNETFVNISRISQNETLLQNTSDNFVYPYNERPETYVVPVIFLLIFVIGIIGNGTLVTIFIRHKNMRNIPNTYIMSLALADLLVLLTSVPFTSVIYTMDSWPWGATICKISETAKDVSVAVSVFTLTALSADRFFAIVDPLKRFHTSGGSRSAKRVTICVSVSIWVAAFLLAAPAAAGSHIKALPSEEEPLFSVCYPFPELWLNGTYPKVMVMGKFLTLYVAPLTVIAVFYFGMAMSLITSMRNVPGEMRELNKQVLARKKVAITVLVFVGVFAVCLAPSHAFMIFFYFNPRSDELYDGFWHFLRISGFCLFYINSCANPIALYFVSGAFRKYYNRYLLCIKTNFSRRSSQRNRQTSISLLSSRTSHSASRRDKVLEMKPMLDTRKSQNEFKKVKDKVEGVLIQAG</sequence>
<dbReference type="Pfam" id="PF00001">
    <property type="entry name" value="7tm_1"/>
    <property type="match status" value="1"/>
</dbReference>
<dbReference type="PANTHER" id="PTHR45695">
    <property type="entry name" value="LEUCOKININ RECEPTOR-RELATED"/>
    <property type="match status" value="1"/>
</dbReference>
<evidence type="ECO:0000256" key="6">
    <source>
        <dbReference type="ARBA" id="ARBA00023040"/>
    </source>
</evidence>
<dbReference type="SMART" id="SM01381">
    <property type="entry name" value="7TM_GPCR_Srsx"/>
    <property type="match status" value="1"/>
</dbReference>
<evidence type="ECO:0000256" key="3">
    <source>
        <dbReference type="ARBA" id="ARBA00022475"/>
    </source>
</evidence>
<comment type="similarity">
    <text evidence="2 12">Belongs to the G-protein coupled receptor 1 family.</text>
</comment>
<keyword evidence="16" id="KW-1185">Reference proteome</keyword>
<evidence type="ECO:0000256" key="8">
    <source>
        <dbReference type="ARBA" id="ARBA00023157"/>
    </source>
</evidence>
<evidence type="ECO:0000256" key="1">
    <source>
        <dbReference type="ARBA" id="ARBA00004651"/>
    </source>
</evidence>
<dbReference type="InterPro" id="IPR001556">
    <property type="entry name" value="Bombsn_rcpt-like"/>
</dbReference>
<dbReference type="PRINTS" id="PR00358">
    <property type="entry name" value="BOMBESINR"/>
</dbReference>
<evidence type="ECO:0000256" key="2">
    <source>
        <dbReference type="ARBA" id="ARBA00010663"/>
    </source>
</evidence>
<keyword evidence="10" id="KW-0325">Glycoprotein</keyword>
<dbReference type="EMBL" id="OU896714">
    <property type="protein sequence ID" value="CAG9824798.1"/>
    <property type="molecule type" value="Genomic_DNA"/>
</dbReference>
<reference evidence="15" key="2">
    <citation type="submission" date="2022-10" db="EMBL/GenBank/DDBJ databases">
        <authorList>
            <consortium name="ENA_rothamsted_submissions"/>
            <consortium name="culmorum"/>
            <person name="King R."/>
        </authorList>
    </citation>
    <scope>NUCLEOTIDE SEQUENCE</scope>
</reference>
<dbReference type="AlphaFoldDB" id="A0A9N9SM90"/>
<dbReference type="SUPFAM" id="SSF81321">
    <property type="entry name" value="Family A G protein-coupled receptor-like"/>
    <property type="match status" value="1"/>
</dbReference>
<evidence type="ECO:0000256" key="9">
    <source>
        <dbReference type="ARBA" id="ARBA00023170"/>
    </source>
</evidence>
<evidence type="ECO:0000256" key="10">
    <source>
        <dbReference type="ARBA" id="ARBA00023180"/>
    </source>
</evidence>
<feature type="transmembrane region" description="Helical" evidence="13">
    <location>
        <begin position="262"/>
        <end position="289"/>
    </location>
</feature>
<keyword evidence="11 12" id="KW-0807">Transducer</keyword>
<dbReference type="InterPro" id="IPR000276">
    <property type="entry name" value="GPCR_Rhodpsn"/>
</dbReference>
<dbReference type="GO" id="GO:0005886">
    <property type="term" value="C:plasma membrane"/>
    <property type="evidence" value="ECO:0007669"/>
    <property type="project" value="UniProtKB-SubCell"/>
</dbReference>
<protein>
    <recommendedName>
        <fullName evidence="14">G-protein coupled receptors family 1 profile domain-containing protein</fullName>
    </recommendedName>
</protein>
<evidence type="ECO:0000256" key="11">
    <source>
        <dbReference type="ARBA" id="ARBA00023224"/>
    </source>
</evidence>
<reference evidence="15" key="1">
    <citation type="submission" date="2022-01" db="EMBL/GenBank/DDBJ databases">
        <authorList>
            <person name="King R."/>
        </authorList>
    </citation>
    <scope>NUCLEOTIDE SEQUENCE</scope>
</reference>
<comment type="subcellular location">
    <subcellularLocation>
        <location evidence="1">Cell membrane</location>
        <topology evidence="1">Multi-pass membrane protein</topology>
    </subcellularLocation>
</comment>
<keyword evidence="7 13" id="KW-0472">Membrane</keyword>
<gene>
    <name evidence="15" type="ORF">PHAECO_LOCUS11749</name>
</gene>
<keyword evidence="3" id="KW-1003">Cell membrane</keyword>
<feature type="transmembrane region" description="Helical" evidence="13">
    <location>
        <begin position="156"/>
        <end position="177"/>
    </location>
</feature>
<dbReference type="PROSITE" id="PS00237">
    <property type="entry name" value="G_PROTEIN_RECEP_F1_1"/>
    <property type="match status" value="1"/>
</dbReference>
<feature type="transmembrane region" description="Helical" evidence="13">
    <location>
        <begin position="36"/>
        <end position="61"/>
    </location>
</feature>
<feature type="transmembrane region" description="Helical" evidence="13">
    <location>
        <begin position="117"/>
        <end position="135"/>
    </location>
</feature>
<evidence type="ECO:0000256" key="13">
    <source>
        <dbReference type="SAM" id="Phobius"/>
    </source>
</evidence>
<keyword evidence="5 13" id="KW-1133">Transmembrane helix</keyword>
<evidence type="ECO:0000313" key="15">
    <source>
        <dbReference type="EMBL" id="CAG9824798.1"/>
    </source>
</evidence>
<dbReference type="Gene3D" id="1.20.1070.10">
    <property type="entry name" value="Rhodopsin 7-helix transmembrane proteins"/>
    <property type="match status" value="1"/>
</dbReference>
<dbReference type="GO" id="GO:0008188">
    <property type="term" value="F:neuropeptide receptor activity"/>
    <property type="evidence" value="ECO:0007669"/>
    <property type="project" value="TreeGrafter"/>
</dbReference>
<feature type="transmembrane region" description="Helical" evidence="13">
    <location>
        <begin position="217"/>
        <end position="241"/>
    </location>
</feature>
<dbReference type="InterPro" id="IPR017452">
    <property type="entry name" value="GPCR_Rhodpsn_7TM"/>
</dbReference>
<evidence type="ECO:0000256" key="5">
    <source>
        <dbReference type="ARBA" id="ARBA00022989"/>
    </source>
</evidence>
<dbReference type="PROSITE" id="PS50262">
    <property type="entry name" value="G_PROTEIN_RECEP_F1_2"/>
    <property type="match status" value="1"/>
</dbReference>
<evidence type="ECO:0000256" key="4">
    <source>
        <dbReference type="ARBA" id="ARBA00022692"/>
    </source>
</evidence>
<accession>A0A9N9SM90</accession>
<feature type="domain" description="G-protein coupled receptors family 1 profile" evidence="14">
    <location>
        <begin position="52"/>
        <end position="323"/>
    </location>
</feature>
<organism evidence="15 16">
    <name type="scientific">Phaedon cochleariae</name>
    <name type="common">Mustard beetle</name>
    <dbReference type="NCBI Taxonomy" id="80249"/>
    <lineage>
        <taxon>Eukaryota</taxon>
        <taxon>Metazoa</taxon>
        <taxon>Ecdysozoa</taxon>
        <taxon>Arthropoda</taxon>
        <taxon>Hexapoda</taxon>
        <taxon>Insecta</taxon>
        <taxon>Pterygota</taxon>
        <taxon>Neoptera</taxon>
        <taxon>Endopterygota</taxon>
        <taxon>Coleoptera</taxon>
        <taxon>Polyphaga</taxon>
        <taxon>Cucujiformia</taxon>
        <taxon>Chrysomeloidea</taxon>
        <taxon>Chrysomelidae</taxon>
        <taxon>Chrysomelinae</taxon>
        <taxon>Chrysomelini</taxon>
        <taxon>Phaedon</taxon>
    </lineage>
</organism>
<name>A0A9N9SM90_PHACE</name>
<evidence type="ECO:0000256" key="7">
    <source>
        <dbReference type="ARBA" id="ARBA00023136"/>
    </source>
</evidence>